<sequence>MSSLQSTEGIGQAAISGKSQWPSPRTTPIHILDDDSLLNIFYLYRPTVFDEHDDDVTRIRGGRVWDRERWCCRHAGTFTSPSTRHRLRLRLRLRLR</sequence>
<comment type="caution">
    <text evidence="2">The sequence shown here is derived from an EMBL/GenBank/DDBJ whole genome shotgun (WGS) entry which is preliminary data.</text>
</comment>
<dbReference type="EMBL" id="WHVB01000034">
    <property type="protein sequence ID" value="KAF8467925.1"/>
    <property type="molecule type" value="Genomic_DNA"/>
</dbReference>
<proteinExistence type="predicted"/>
<dbReference type="OrthoDB" id="3252356at2759"/>
<reference evidence="2" key="2">
    <citation type="journal article" date="2020" name="Nat. Commun.">
        <title>Large-scale genome sequencing of mycorrhizal fungi provides insights into the early evolution of symbiotic traits.</title>
        <authorList>
            <person name="Miyauchi S."/>
            <person name="Kiss E."/>
            <person name="Kuo A."/>
            <person name="Drula E."/>
            <person name="Kohler A."/>
            <person name="Sanchez-Garcia M."/>
            <person name="Morin E."/>
            <person name="Andreopoulos B."/>
            <person name="Barry K.W."/>
            <person name="Bonito G."/>
            <person name="Buee M."/>
            <person name="Carver A."/>
            <person name="Chen C."/>
            <person name="Cichocki N."/>
            <person name="Clum A."/>
            <person name="Culley D."/>
            <person name="Crous P.W."/>
            <person name="Fauchery L."/>
            <person name="Girlanda M."/>
            <person name="Hayes R.D."/>
            <person name="Keri Z."/>
            <person name="LaButti K."/>
            <person name="Lipzen A."/>
            <person name="Lombard V."/>
            <person name="Magnuson J."/>
            <person name="Maillard F."/>
            <person name="Murat C."/>
            <person name="Nolan M."/>
            <person name="Ohm R.A."/>
            <person name="Pangilinan J."/>
            <person name="Pereira M.F."/>
            <person name="Perotto S."/>
            <person name="Peter M."/>
            <person name="Pfister S."/>
            <person name="Riley R."/>
            <person name="Sitrit Y."/>
            <person name="Stielow J.B."/>
            <person name="Szollosi G."/>
            <person name="Zifcakova L."/>
            <person name="Stursova M."/>
            <person name="Spatafora J.W."/>
            <person name="Tedersoo L."/>
            <person name="Vaario L.M."/>
            <person name="Yamada A."/>
            <person name="Yan M."/>
            <person name="Wang P."/>
            <person name="Xu J."/>
            <person name="Bruns T."/>
            <person name="Baldrian P."/>
            <person name="Vilgalys R."/>
            <person name="Dunand C."/>
            <person name="Henrissat B."/>
            <person name="Grigoriev I.V."/>
            <person name="Hibbett D."/>
            <person name="Nagy L.G."/>
            <person name="Martin F.M."/>
        </authorList>
    </citation>
    <scope>NUCLEOTIDE SEQUENCE</scope>
    <source>
        <strain evidence="2">Prilba</strain>
    </source>
</reference>
<name>A0A9P5MLH4_9AGAM</name>
<accession>A0A9P5MLH4</accession>
<feature type="region of interest" description="Disordered" evidence="1">
    <location>
        <begin position="1"/>
        <end position="24"/>
    </location>
</feature>
<reference evidence="2" key="1">
    <citation type="submission" date="2019-10" db="EMBL/GenBank/DDBJ databases">
        <authorList>
            <consortium name="DOE Joint Genome Institute"/>
            <person name="Kuo A."/>
            <person name="Miyauchi S."/>
            <person name="Kiss E."/>
            <person name="Drula E."/>
            <person name="Kohler A."/>
            <person name="Sanchez-Garcia M."/>
            <person name="Andreopoulos B."/>
            <person name="Barry K.W."/>
            <person name="Bonito G."/>
            <person name="Buee M."/>
            <person name="Carver A."/>
            <person name="Chen C."/>
            <person name="Cichocki N."/>
            <person name="Clum A."/>
            <person name="Culley D."/>
            <person name="Crous P.W."/>
            <person name="Fauchery L."/>
            <person name="Girlanda M."/>
            <person name="Hayes R."/>
            <person name="Keri Z."/>
            <person name="LaButti K."/>
            <person name="Lipzen A."/>
            <person name="Lombard V."/>
            <person name="Magnuson J."/>
            <person name="Maillard F."/>
            <person name="Morin E."/>
            <person name="Murat C."/>
            <person name="Nolan M."/>
            <person name="Ohm R."/>
            <person name="Pangilinan J."/>
            <person name="Pereira M."/>
            <person name="Perotto S."/>
            <person name="Peter M."/>
            <person name="Riley R."/>
            <person name="Sitrit Y."/>
            <person name="Stielow B."/>
            <person name="Szollosi G."/>
            <person name="Zifcakova L."/>
            <person name="Stursova M."/>
            <person name="Spatafora J.W."/>
            <person name="Tedersoo L."/>
            <person name="Vaario L.-M."/>
            <person name="Yamada A."/>
            <person name="Yan M."/>
            <person name="Wang P."/>
            <person name="Xu J."/>
            <person name="Bruns T."/>
            <person name="Baldrian P."/>
            <person name="Vilgalys R."/>
            <person name="Henrissat B."/>
            <person name="Grigoriev I.V."/>
            <person name="Hibbett D."/>
            <person name="Nagy L.G."/>
            <person name="Martin F.M."/>
        </authorList>
    </citation>
    <scope>NUCLEOTIDE SEQUENCE</scope>
    <source>
        <strain evidence="2">Prilba</strain>
    </source>
</reference>
<evidence type="ECO:0000256" key="1">
    <source>
        <dbReference type="SAM" id="MobiDB-lite"/>
    </source>
</evidence>
<organism evidence="2 3">
    <name type="scientific">Russula ochroleuca</name>
    <dbReference type="NCBI Taxonomy" id="152965"/>
    <lineage>
        <taxon>Eukaryota</taxon>
        <taxon>Fungi</taxon>
        <taxon>Dikarya</taxon>
        <taxon>Basidiomycota</taxon>
        <taxon>Agaricomycotina</taxon>
        <taxon>Agaricomycetes</taxon>
        <taxon>Russulales</taxon>
        <taxon>Russulaceae</taxon>
        <taxon>Russula</taxon>
    </lineage>
</organism>
<gene>
    <name evidence="2" type="ORF">DFH94DRAFT_857097</name>
</gene>
<dbReference type="Proteomes" id="UP000759537">
    <property type="component" value="Unassembled WGS sequence"/>
</dbReference>
<keyword evidence="3" id="KW-1185">Reference proteome</keyword>
<evidence type="ECO:0000313" key="2">
    <source>
        <dbReference type="EMBL" id="KAF8467925.1"/>
    </source>
</evidence>
<dbReference type="AlphaFoldDB" id="A0A9P5MLH4"/>
<evidence type="ECO:0000313" key="3">
    <source>
        <dbReference type="Proteomes" id="UP000759537"/>
    </source>
</evidence>
<protein>
    <submittedName>
        <fullName evidence="2">Uncharacterized protein</fullName>
    </submittedName>
</protein>